<dbReference type="Proteomes" id="UP000256869">
    <property type="component" value="Unassembled WGS sequence"/>
</dbReference>
<dbReference type="InterPro" id="IPR028973">
    <property type="entry name" value="PhnB-like"/>
</dbReference>
<proteinExistence type="predicted"/>
<name>A0A3D9IUW8_9BACL</name>
<protein>
    <submittedName>
        <fullName evidence="2">3-demethylubiquinone-9 3-methyltransferase</fullName>
    </submittedName>
</protein>
<dbReference type="EMBL" id="QRDY01000001">
    <property type="protein sequence ID" value="RED65531.1"/>
    <property type="molecule type" value="Genomic_DNA"/>
</dbReference>
<keyword evidence="2" id="KW-0808">Transferase</keyword>
<evidence type="ECO:0000313" key="3">
    <source>
        <dbReference type="Proteomes" id="UP000256869"/>
    </source>
</evidence>
<dbReference type="GO" id="GO:0032259">
    <property type="term" value="P:methylation"/>
    <property type="evidence" value="ECO:0007669"/>
    <property type="project" value="UniProtKB-KW"/>
</dbReference>
<accession>A0A3D9IUW8</accession>
<keyword evidence="2" id="KW-0489">Methyltransferase</keyword>
<dbReference type="InterPro" id="IPR029068">
    <property type="entry name" value="Glyas_Bleomycin-R_OHBP_Dase"/>
</dbReference>
<comment type="caution">
    <text evidence="2">The sequence shown here is derived from an EMBL/GenBank/DDBJ whole genome shotgun (WGS) entry which is preliminary data.</text>
</comment>
<dbReference type="RefSeq" id="WP_115990460.1">
    <property type="nucleotide sequence ID" value="NZ_QRDY01000001.1"/>
</dbReference>
<dbReference type="OrthoDB" id="9806473at2"/>
<reference evidence="2 3" key="1">
    <citation type="submission" date="2018-07" db="EMBL/GenBank/DDBJ databases">
        <title>Genomic Encyclopedia of Type Strains, Phase III (KMG-III): the genomes of soil and plant-associated and newly described type strains.</title>
        <authorList>
            <person name="Whitman W."/>
        </authorList>
    </citation>
    <scope>NUCLEOTIDE SEQUENCE [LARGE SCALE GENOMIC DNA]</scope>
    <source>
        <strain evidence="2 3">CECT 8236</strain>
    </source>
</reference>
<dbReference type="GO" id="GO:0008168">
    <property type="term" value="F:methyltransferase activity"/>
    <property type="evidence" value="ECO:0007669"/>
    <property type="project" value="UniProtKB-KW"/>
</dbReference>
<keyword evidence="3" id="KW-1185">Reference proteome</keyword>
<dbReference type="Gene3D" id="3.10.180.10">
    <property type="entry name" value="2,3-Dihydroxybiphenyl 1,2-Dioxygenase, domain 1"/>
    <property type="match status" value="1"/>
</dbReference>
<dbReference type="AlphaFoldDB" id="A0A3D9IUW8"/>
<organism evidence="2 3">
    <name type="scientific">Cohnella lupini</name>
    <dbReference type="NCBI Taxonomy" id="1294267"/>
    <lineage>
        <taxon>Bacteria</taxon>
        <taxon>Bacillati</taxon>
        <taxon>Bacillota</taxon>
        <taxon>Bacilli</taxon>
        <taxon>Bacillales</taxon>
        <taxon>Paenibacillaceae</taxon>
        <taxon>Cohnella</taxon>
    </lineage>
</organism>
<evidence type="ECO:0000313" key="2">
    <source>
        <dbReference type="EMBL" id="RED65531.1"/>
    </source>
</evidence>
<gene>
    <name evidence="2" type="ORF">DFP95_10119</name>
</gene>
<keyword evidence="2" id="KW-0830">Ubiquinone</keyword>
<feature type="domain" description="PhnB-like" evidence="1">
    <location>
        <begin position="8"/>
        <end position="63"/>
    </location>
</feature>
<dbReference type="Pfam" id="PF06983">
    <property type="entry name" value="3-dmu-9_3-mt"/>
    <property type="match status" value="1"/>
</dbReference>
<sequence>MQESRKRSVPSKAFLLVSGTFRLEGQQFMALNGGPHYSFTPAISLFVNCVAGKSRDAVGSKISTALHTTGNFVPIRV</sequence>
<evidence type="ECO:0000259" key="1">
    <source>
        <dbReference type="Pfam" id="PF06983"/>
    </source>
</evidence>